<feature type="transmembrane region" description="Helical" evidence="1">
    <location>
        <begin position="76"/>
        <end position="99"/>
    </location>
</feature>
<sequence length="196" mass="20171">MRKVSEDSGGRHKSGWRIAPWIAAALALLLPLAAMQVTDEVAWSGGDFALLGAMLFGACGAYELGARLTGNATYRAALATALVTALGLSWITLAVGIIGSEDDPANLMYFGVLALGLLGAFMVRFRPGGMAHVLGVTAVAQAAAGIIALIAGLGSGGANWPGVVVLFTGVFVLLWLASAWLFRRAARERMTAAAPS</sequence>
<feature type="transmembrane region" description="Helical" evidence="1">
    <location>
        <begin position="160"/>
        <end position="182"/>
    </location>
</feature>
<keyword evidence="1" id="KW-0812">Transmembrane</keyword>
<dbReference type="RefSeq" id="WP_301589480.1">
    <property type="nucleotide sequence ID" value="NZ_JAPFQI010000004.1"/>
</dbReference>
<keyword evidence="3" id="KW-1185">Reference proteome</keyword>
<keyword evidence="1" id="KW-0472">Membrane</keyword>
<feature type="transmembrane region" description="Helical" evidence="1">
    <location>
        <begin position="105"/>
        <end position="123"/>
    </location>
</feature>
<comment type="caution">
    <text evidence="2">The sequence shown here is derived from an EMBL/GenBank/DDBJ whole genome shotgun (WGS) entry which is preliminary data.</text>
</comment>
<evidence type="ECO:0000313" key="2">
    <source>
        <dbReference type="EMBL" id="MCW8085568.1"/>
    </source>
</evidence>
<protein>
    <recommendedName>
        <fullName evidence="4">DUF308 domain-containing protein</fullName>
    </recommendedName>
</protein>
<evidence type="ECO:0000256" key="1">
    <source>
        <dbReference type="SAM" id="Phobius"/>
    </source>
</evidence>
<evidence type="ECO:0000313" key="3">
    <source>
        <dbReference type="Proteomes" id="UP001526430"/>
    </source>
</evidence>
<feature type="transmembrane region" description="Helical" evidence="1">
    <location>
        <begin position="130"/>
        <end position="154"/>
    </location>
</feature>
<accession>A0ABT3NUJ9</accession>
<keyword evidence="1" id="KW-1133">Transmembrane helix</keyword>
<gene>
    <name evidence="2" type="ORF">OF850_08020</name>
</gene>
<feature type="transmembrane region" description="Helical" evidence="1">
    <location>
        <begin position="18"/>
        <end position="35"/>
    </location>
</feature>
<dbReference type="Proteomes" id="UP001526430">
    <property type="component" value="Unassembled WGS sequence"/>
</dbReference>
<evidence type="ECO:0008006" key="4">
    <source>
        <dbReference type="Google" id="ProtNLM"/>
    </source>
</evidence>
<feature type="transmembrane region" description="Helical" evidence="1">
    <location>
        <begin position="41"/>
        <end position="64"/>
    </location>
</feature>
<name>A0ABT3NUJ9_9PROT</name>
<proteinExistence type="predicted"/>
<organism evidence="2 3">
    <name type="scientific">Sabulicella glaciei</name>
    <dbReference type="NCBI Taxonomy" id="2984948"/>
    <lineage>
        <taxon>Bacteria</taxon>
        <taxon>Pseudomonadati</taxon>
        <taxon>Pseudomonadota</taxon>
        <taxon>Alphaproteobacteria</taxon>
        <taxon>Acetobacterales</taxon>
        <taxon>Acetobacteraceae</taxon>
        <taxon>Sabulicella</taxon>
    </lineage>
</organism>
<reference evidence="2 3" key="1">
    <citation type="submission" date="2022-10" db="EMBL/GenBank/DDBJ databases">
        <title>Roseococcus glaciei nov., sp. nov., isolated from glacier.</title>
        <authorList>
            <person name="Liu Q."/>
            <person name="Xin Y.-H."/>
        </authorList>
    </citation>
    <scope>NUCLEOTIDE SEQUENCE [LARGE SCALE GENOMIC DNA]</scope>
    <source>
        <strain evidence="2 3">MDT2-1-1</strain>
    </source>
</reference>
<dbReference type="EMBL" id="JAPFQI010000004">
    <property type="protein sequence ID" value="MCW8085568.1"/>
    <property type="molecule type" value="Genomic_DNA"/>
</dbReference>